<evidence type="ECO:0000313" key="2">
    <source>
        <dbReference type="Proteomes" id="UP001501047"/>
    </source>
</evidence>
<sequence length="53" mass="5897">MGNAEIIQVIKTTLAKRGDGKETPIRYLTQYWSLDGELLAEVDPCSTKEVANE</sequence>
<protein>
    <submittedName>
        <fullName evidence="1">Uncharacterized protein</fullName>
    </submittedName>
</protein>
<dbReference type="Proteomes" id="UP001501047">
    <property type="component" value="Unassembled WGS sequence"/>
</dbReference>
<organism evidence="1 2">
    <name type="scientific">Clostridium subterminale</name>
    <dbReference type="NCBI Taxonomy" id="1550"/>
    <lineage>
        <taxon>Bacteria</taxon>
        <taxon>Bacillati</taxon>
        <taxon>Bacillota</taxon>
        <taxon>Clostridia</taxon>
        <taxon>Eubacteriales</taxon>
        <taxon>Clostridiaceae</taxon>
        <taxon>Clostridium</taxon>
    </lineage>
</organism>
<name>A0ABN1KS07_CLOSU</name>
<reference evidence="1 2" key="1">
    <citation type="journal article" date="2019" name="Int. J. Syst. Evol. Microbiol.">
        <title>The Global Catalogue of Microorganisms (GCM) 10K type strain sequencing project: providing services to taxonomists for standard genome sequencing and annotation.</title>
        <authorList>
            <consortium name="The Broad Institute Genomics Platform"/>
            <consortium name="The Broad Institute Genome Sequencing Center for Infectious Disease"/>
            <person name="Wu L."/>
            <person name="Ma J."/>
        </authorList>
    </citation>
    <scope>NUCLEOTIDE SEQUENCE [LARGE SCALE GENOMIC DNA]</scope>
    <source>
        <strain evidence="1 2">JCM 1417</strain>
    </source>
</reference>
<keyword evidence="2" id="KW-1185">Reference proteome</keyword>
<dbReference type="EMBL" id="BAAACI010000006">
    <property type="protein sequence ID" value="GAA0774534.1"/>
    <property type="molecule type" value="Genomic_DNA"/>
</dbReference>
<comment type="caution">
    <text evidence="1">The sequence shown here is derived from an EMBL/GenBank/DDBJ whole genome shotgun (WGS) entry which is preliminary data.</text>
</comment>
<gene>
    <name evidence="1" type="ORF">GCM10008908_24530</name>
</gene>
<evidence type="ECO:0000313" key="1">
    <source>
        <dbReference type="EMBL" id="GAA0774534.1"/>
    </source>
</evidence>
<dbReference type="RefSeq" id="WP_343826722.1">
    <property type="nucleotide sequence ID" value="NZ_BAAACI010000006.1"/>
</dbReference>
<accession>A0ABN1KS07</accession>
<proteinExistence type="predicted"/>